<proteinExistence type="predicted"/>
<evidence type="ECO:0000256" key="1">
    <source>
        <dbReference type="SAM" id="MobiDB-lite"/>
    </source>
</evidence>
<feature type="compositionally biased region" description="Basic residues" evidence="1">
    <location>
        <begin position="63"/>
        <end position="75"/>
    </location>
</feature>
<sequence length="132" mass="15095">MRSEADDGRPETSPDTGARRNSPNKDSSSKKLSNTPLPIHRRPQVQARKQRRRPPLRHDATRRCRGRRRGCRRNRGAGSQRTIRGLTEATETALRRDDSSGRTTIRPGPRRLSSFFSPRRAWQRPCANGSNR</sequence>
<protein>
    <submittedName>
        <fullName evidence="2">Uncharacterized protein</fullName>
    </submittedName>
</protein>
<dbReference type="HOGENOM" id="CLU_1912982_0_0_11"/>
<reference evidence="2 3" key="1">
    <citation type="submission" date="2010-02" db="EMBL/GenBank/DDBJ databases">
        <authorList>
            <person name="Weinstock G."/>
            <person name="Sodergren E."/>
            <person name="Clifton S."/>
            <person name="Fulton L."/>
            <person name="Fulton B."/>
            <person name="Courtney L."/>
            <person name="Fronick C."/>
            <person name="Harrison M."/>
            <person name="Strong C."/>
            <person name="Farmer C."/>
            <person name="Delahaunty K."/>
            <person name="Markovic C."/>
            <person name="Hall O."/>
            <person name="Minx P."/>
            <person name="Tomlinson C."/>
            <person name="Mitreva M."/>
            <person name="Nelson J."/>
            <person name="Hou S."/>
            <person name="Wollam A."/>
            <person name="Pepin K.H."/>
            <person name="Johnson M."/>
            <person name="Bhonagiri V."/>
            <person name="Zhang X."/>
            <person name="Suruliraj S."/>
            <person name="Warren W."/>
            <person name="Chinwalla A."/>
            <person name="Mardis E.R."/>
            <person name="Wilson R.K."/>
        </authorList>
    </citation>
    <scope>NUCLEOTIDE SEQUENCE [LARGE SCALE GENOMIC DNA]</scope>
    <source>
        <strain evidence="2 3">DSM 20213</strain>
    </source>
</reference>
<organism evidence="2 3">
    <name type="scientific">Bifidobacterium breve DSM 20213 = JCM 1192</name>
    <dbReference type="NCBI Taxonomy" id="518634"/>
    <lineage>
        <taxon>Bacteria</taxon>
        <taxon>Bacillati</taxon>
        <taxon>Actinomycetota</taxon>
        <taxon>Actinomycetes</taxon>
        <taxon>Bifidobacteriales</taxon>
        <taxon>Bifidobacteriaceae</taxon>
        <taxon>Bifidobacterium</taxon>
    </lineage>
</organism>
<feature type="compositionally biased region" description="Low complexity" evidence="1">
    <location>
        <begin position="106"/>
        <end position="115"/>
    </location>
</feature>
<name>D4BR11_BIFBR</name>
<dbReference type="Proteomes" id="UP000003191">
    <property type="component" value="Unassembled WGS sequence"/>
</dbReference>
<feature type="compositionally biased region" description="Polar residues" evidence="1">
    <location>
        <begin position="13"/>
        <end position="36"/>
    </location>
</feature>
<accession>D4BR11</accession>
<dbReference type="EMBL" id="ACCG02000012">
    <property type="protein sequence ID" value="EFE88656.1"/>
    <property type="molecule type" value="Genomic_DNA"/>
</dbReference>
<dbReference type="AlphaFoldDB" id="D4BR11"/>
<gene>
    <name evidence="2" type="ORF">BIFBRE_04541</name>
</gene>
<feature type="compositionally biased region" description="Basic residues" evidence="1">
    <location>
        <begin position="39"/>
        <end position="55"/>
    </location>
</feature>
<comment type="caution">
    <text evidence="2">The sequence shown here is derived from an EMBL/GenBank/DDBJ whole genome shotgun (WGS) entry which is preliminary data.</text>
</comment>
<evidence type="ECO:0000313" key="2">
    <source>
        <dbReference type="EMBL" id="EFE88656.1"/>
    </source>
</evidence>
<keyword evidence="3" id="KW-1185">Reference proteome</keyword>
<evidence type="ECO:0000313" key="3">
    <source>
        <dbReference type="Proteomes" id="UP000003191"/>
    </source>
</evidence>
<feature type="compositionally biased region" description="Basic and acidic residues" evidence="1">
    <location>
        <begin position="1"/>
        <end position="12"/>
    </location>
</feature>
<feature type="region of interest" description="Disordered" evidence="1">
    <location>
        <begin position="1"/>
        <end position="115"/>
    </location>
</feature>